<dbReference type="GO" id="GO:0003779">
    <property type="term" value="F:actin binding"/>
    <property type="evidence" value="ECO:0007669"/>
    <property type="project" value="UniProtKB-KW"/>
</dbReference>
<dbReference type="SMART" id="SM00225">
    <property type="entry name" value="BTB"/>
    <property type="match status" value="1"/>
</dbReference>
<dbReference type="PANTHER" id="PTHR24412">
    <property type="entry name" value="KELCH PROTEIN"/>
    <property type="match status" value="1"/>
</dbReference>
<evidence type="ECO:0000259" key="5">
    <source>
        <dbReference type="PROSITE" id="PS50097"/>
    </source>
</evidence>
<dbReference type="PROSITE" id="PS50097">
    <property type="entry name" value="BTB"/>
    <property type="match status" value="1"/>
</dbReference>
<keyword evidence="7" id="KW-1185">Reference proteome</keyword>
<dbReference type="SMART" id="SM00612">
    <property type="entry name" value="Kelch"/>
    <property type="match status" value="6"/>
</dbReference>
<dbReference type="FunFam" id="1.25.40.420:FF:000001">
    <property type="entry name" value="Kelch-like family member 12"/>
    <property type="match status" value="1"/>
</dbReference>
<evidence type="ECO:0000313" key="6">
    <source>
        <dbReference type="EMBL" id="CAB3381690.1"/>
    </source>
</evidence>
<evidence type="ECO:0000256" key="2">
    <source>
        <dbReference type="ARBA" id="ARBA00022737"/>
    </source>
</evidence>
<dbReference type="SMART" id="SM00875">
    <property type="entry name" value="BACK"/>
    <property type="match status" value="1"/>
</dbReference>
<feature type="region of interest" description="Disordered" evidence="4">
    <location>
        <begin position="208"/>
        <end position="239"/>
    </location>
</feature>
<evidence type="ECO:0000313" key="7">
    <source>
        <dbReference type="Proteomes" id="UP000494165"/>
    </source>
</evidence>
<dbReference type="InterPro" id="IPR006652">
    <property type="entry name" value="Kelch_1"/>
</dbReference>
<dbReference type="Gene3D" id="1.25.40.420">
    <property type="match status" value="1"/>
</dbReference>
<keyword evidence="3" id="KW-0009">Actin-binding</keyword>
<evidence type="ECO:0000256" key="3">
    <source>
        <dbReference type="ARBA" id="ARBA00023203"/>
    </source>
</evidence>
<feature type="domain" description="BTB" evidence="5">
    <location>
        <begin position="313"/>
        <end position="380"/>
    </location>
</feature>
<dbReference type="Pfam" id="PF00651">
    <property type="entry name" value="BTB"/>
    <property type="match status" value="1"/>
</dbReference>
<dbReference type="Pfam" id="PF07707">
    <property type="entry name" value="BACK"/>
    <property type="match status" value="1"/>
</dbReference>
<dbReference type="PRINTS" id="PR00501">
    <property type="entry name" value="KELCHREPEAT"/>
</dbReference>
<evidence type="ECO:0000256" key="1">
    <source>
        <dbReference type="ARBA" id="ARBA00022441"/>
    </source>
</evidence>
<accession>A0A8S1DU64</accession>
<dbReference type="SUPFAM" id="SSF54695">
    <property type="entry name" value="POZ domain"/>
    <property type="match status" value="1"/>
</dbReference>
<feature type="compositionally biased region" description="Gly residues" evidence="4">
    <location>
        <begin position="1"/>
        <end position="26"/>
    </location>
</feature>
<dbReference type="InterPro" id="IPR011705">
    <property type="entry name" value="BACK"/>
</dbReference>
<dbReference type="OrthoDB" id="45365at2759"/>
<organism evidence="6 7">
    <name type="scientific">Cloeon dipterum</name>
    <dbReference type="NCBI Taxonomy" id="197152"/>
    <lineage>
        <taxon>Eukaryota</taxon>
        <taxon>Metazoa</taxon>
        <taxon>Ecdysozoa</taxon>
        <taxon>Arthropoda</taxon>
        <taxon>Hexapoda</taxon>
        <taxon>Insecta</taxon>
        <taxon>Pterygota</taxon>
        <taxon>Palaeoptera</taxon>
        <taxon>Ephemeroptera</taxon>
        <taxon>Pisciforma</taxon>
        <taxon>Baetidae</taxon>
        <taxon>Cloeon</taxon>
    </lineage>
</organism>
<keyword evidence="1" id="KW-0880">Kelch repeat</keyword>
<dbReference type="EMBL" id="CADEPI010000242">
    <property type="protein sequence ID" value="CAB3381690.1"/>
    <property type="molecule type" value="Genomic_DNA"/>
</dbReference>
<feature type="region of interest" description="Disordered" evidence="4">
    <location>
        <begin position="1"/>
        <end position="77"/>
    </location>
</feature>
<dbReference type="Gene3D" id="2.120.10.80">
    <property type="entry name" value="Kelch-type beta propeller"/>
    <property type="match status" value="2"/>
</dbReference>
<dbReference type="InterPro" id="IPR015915">
    <property type="entry name" value="Kelch-typ_b-propeller"/>
</dbReference>
<feature type="compositionally biased region" description="Low complexity" evidence="4">
    <location>
        <begin position="230"/>
        <end position="239"/>
    </location>
</feature>
<comment type="caution">
    <text evidence="6">The sequence shown here is derived from an EMBL/GenBank/DDBJ whole genome shotgun (WGS) entry which is preliminary data.</text>
</comment>
<evidence type="ECO:0000256" key="4">
    <source>
        <dbReference type="SAM" id="MobiDB-lite"/>
    </source>
</evidence>
<sequence length="861" mass="92091">MCGGGGGGGSSVGRSIGGGGGGFRGGGRGREASRCVPVESGPQPRPNQPSSLEKRTSQETSSHRPLNGQYPNPGRPCSVATRGGGAGLCKILIHFFPALGIFFLSSTECTECDFREALHAGAINSSRDGFRGTECECATGASRAERVHASRGWVGGSVAGGGSAAAAAAASATVQRSPPTQHLRSSVSADMCAATCLTLYVMVRELSSSGSGNSGSRSLDRALQSGSPGGSSTSSSASSSSLSLQGRFTSLGAAPADEALAPASAASTLSVAPPSVSPAPSADHLPDFFHHNPEHCAASFAAINKMRQNAQLCDVALKVSGEVVPAHKVILASVSPYFHAMFNDDLAEKSQSEVTLHDVDLAALQLLVDFAYSGHILITEDNVQILLPASSLLQMASVREACCKFLMRQLHPSNCLGIRSFADAHSCKELHRRSHRFALQNFQEVITTEEFLLLPFNEVEQLISSNQLNISSEEKVFHAVLTWVKHDLSDREQHISKLMKHVRLPLVAREFLTTAVDSEALVRKDAECRELLLEAMKYHLLPEQRAALASSRTQQRRPDGARPYLFAVGGGSLFAIHSECECYNPRTDRWMPVAPMLYRRSRSGVTALGRLLYVVGGYDGATDLASVESYNPSLNKWSSVTPMGTKRSCLGICSLDGLLYVCGGYDGASCLSSMERYDPLTGVWSSCPAMATRRRYCRVSALDKCIYSLGGFDSSNYQSSVERFDPRVGRWAPLPSMSSRRSSCGVAALEGNLYCVGGNDGTMCMASAERYNPRRNAWEPVAGMHSRRSTHEVVEIDGYLYALGGNDGSSSLNSVERYEPRLNKWTIVTSMLTRRSSVGAGVLDCCNLEKTLTGTATKSVV</sequence>
<dbReference type="Pfam" id="PF01344">
    <property type="entry name" value="Kelch_1"/>
    <property type="match status" value="5"/>
</dbReference>
<dbReference type="InterPro" id="IPR011333">
    <property type="entry name" value="SKP1/BTB/POZ_sf"/>
</dbReference>
<dbReference type="PANTHER" id="PTHR24412:SF475">
    <property type="entry name" value="KELCH-LIKE PROTEIN 17"/>
    <property type="match status" value="1"/>
</dbReference>
<dbReference type="Gene3D" id="3.30.710.10">
    <property type="entry name" value="Potassium Channel Kv1.1, Chain A"/>
    <property type="match status" value="1"/>
</dbReference>
<protein>
    <recommendedName>
        <fullName evidence="5">BTB domain-containing protein</fullName>
    </recommendedName>
</protein>
<dbReference type="InterPro" id="IPR000210">
    <property type="entry name" value="BTB/POZ_dom"/>
</dbReference>
<reference evidence="6 7" key="1">
    <citation type="submission" date="2020-04" db="EMBL/GenBank/DDBJ databases">
        <authorList>
            <person name="Alioto T."/>
            <person name="Alioto T."/>
            <person name="Gomez Garrido J."/>
        </authorList>
    </citation>
    <scope>NUCLEOTIDE SEQUENCE [LARGE SCALE GENOMIC DNA]</scope>
</reference>
<dbReference type="SUPFAM" id="SSF117281">
    <property type="entry name" value="Kelch motif"/>
    <property type="match status" value="2"/>
</dbReference>
<gene>
    <name evidence="6" type="ORF">CLODIP_2_CD03233</name>
</gene>
<keyword evidence="2" id="KW-0677">Repeat</keyword>
<feature type="compositionally biased region" description="Low complexity" evidence="4">
    <location>
        <begin position="208"/>
        <end position="217"/>
    </location>
</feature>
<dbReference type="AlphaFoldDB" id="A0A8S1DU64"/>
<proteinExistence type="predicted"/>
<dbReference type="Proteomes" id="UP000494165">
    <property type="component" value="Unassembled WGS sequence"/>
</dbReference>
<dbReference type="FunFam" id="3.30.710.10:FF:000001">
    <property type="entry name" value="Kelch-like family member 20"/>
    <property type="match status" value="1"/>
</dbReference>
<name>A0A8S1DU64_9INSE</name>